<dbReference type="STRING" id="1336337.A0A3N4JDD1"/>
<proteinExistence type="predicted"/>
<protein>
    <recommendedName>
        <fullName evidence="1">Myb/SANT-like domain-containing protein</fullName>
    </recommendedName>
</protein>
<evidence type="ECO:0000313" key="2">
    <source>
        <dbReference type="EMBL" id="RPA96262.1"/>
    </source>
</evidence>
<evidence type="ECO:0000313" key="3">
    <source>
        <dbReference type="Proteomes" id="UP000276215"/>
    </source>
</evidence>
<gene>
    <name evidence="2" type="ORF">L873DRAFT_1243269</name>
</gene>
<reference evidence="2 3" key="1">
    <citation type="journal article" date="2018" name="Nat. Ecol. Evol.">
        <title>Pezizomycetes genomes reveal the molecular basis of ectomycorrhizal truffle lifestyle.</title>
        <authorList>
            <person name="Murat C."/>
            <person name="Payen T."/>
            <person name="Noel B."/>
            <person name="Kuo A."/>
            <person name="Morin E."/>
            <person name="Chen J."/>
            <person name="Kohler A."/>
            <person name="Krizsan K."/>
            <person name="Balestrini R."/>
            <person name="Da Silva C."/>
            <person name="Montanini B."/>
            <person name="Hainaut M."/>
            <person name="Levati E."/>
            <person name="Barry K.W."/>
            <person name="Belfiori B."/>
            <person name="Cichocki N."/>
            <person name="Clum A."/>
            <person name="Dockter R.B."/>
            <person name="Fauchery L."/>
            <person name="Guy J."/>
            <person name="Iotti M."/>
            <person name="Le Tacon F."/>
            <person name="Lindquist E.A."/>
            <person name="Lipzen A."/>
            <person name="Malagnac F."/>
            <person name="Mello A."/>
            <person name="Molinier V."/>
            <person name="Miyauchi S."/>
            <person name="Poulain J."/>
            <person name="Riccioni C."/>
            <person name="Rubini A."/>
            <person name="Sitrit Y."/>
            <person name="Splivallo R."/>
            <person name="Traeger S."/>
            <person name="Wang M."/>
            <person name="Zifcakova L."/>
            <person name="Wipf D."/>
            <person name="Zambonelli A."/>
            <person name="Paolocci F."/>
            <person name="Nowrousian M."/>
            <person name="Ottonello S."/>
            <person name="Baldrian P."/>
            <person name="Spatafora J.W."/>
            <person name="Henrissat B."/>
            <person name="Nagy L.G."/>
            <person name="Aury J.M."/>
            <person name="Wincker P."/>
            <person name="Grigoriev I.V."/>
            <person name="Bonfante P."/>
            <person name="Martin F.M."/>
        </authorList>
    </citation>
    <scope>NUCLEOTIDE SEQUENCE [LARGE SCALE GENOMIC DNA]</scope>
    <source>
        <strain evidence="2 3">120613-1</strain>
    </source>
</reference>
<dbReference type="InterPro" id="IPR024752">
    <property type="entry name" value="Myb/SANT-like_dom"/>
</dbReference>
<accession>A0A3N4JDD1</accession>
<organism evidence="2 3">
    <name type="scientific">Choiromyces venosus 120613-1</name>
    <dbReference type="NCBI Taxonomy" id="1336337"/>
    <lineage>
        <taxon>Eukaryota</taxon>
        <taxon>Fungi</taxon>
        <taxon>Dikarya</taxon>
        <taxon>Ascomycota</taxon>
        <taxon>Pezizomycotina</taxon>
        <taxon>Pezizomycetes</taxon>
        <taxon>Pezizales</taxon>
        <taxon>Tuberaceae</taxon>
        <taxon>Choiromyces</taxon>
    </lineage>
</organism>
<dbReference type="PANTHER" id="PTHR46929:SF3">
    <property type="entry name" value="MYB_SANT-LIKE DOMAIN-CONTAINING PROTEIN"/>
    <property type="match status" value="1"/>
</dbReference>
<dbReference type="EMBL" id="ML120416">
    <property type="protein sequence ID" value="RPA96262.1"/>
    <property type="molecule type" value="Genomic_DNA"/>
</dbReference>
<dbReference type="Proteomes" id="UP000276215">
    <property type="component" value="Unassembled WGS sequence"/>
</dbReference>
<dbReference type="AlphaFoldDB" id="A0A3N4JDD1"/>
<sequence>MASQLMVPYKILKAVWIKYDDRRLLDIIVTQCENGRKLNNGFKKEVWQDIIVKFNLSAMEENKSAQQLKTDLQMMKQKWKTFTCLLNSLSFGWNDEAGVVTASDSVWSDYLTVHIISYQI</sequence>
<dbReference type="Pfam" id="PF12776">
    <property type="entry name" value="Myb_DNA-bind_3"/>
    <property type="match status" value="1"/>
</dbReference>
<keyword evidence="3" id="KW-1185">Reference proteome</keyword>
<evidence type="ECO:0000259" key="1">
    <source>
        <dbReference type="Pfam" id="PF12776"/>
    </source>
</evidence>
<feature type="domain" description="Myb/SANT-like" evidence="1">
    <location>
        <begin position="16"/>
        <end position="110"/>
    </location>
</feature>
<name>A0A3N4JDD1_9PEZI</name>
<dbReference type="OrthoDB" id="3366674at2759"/>
<dbReference type="PANTHER" id="PTHR46929">
    <property type="entry name" value="EXPRESSED PROTEIN"/>
    <property type="match status" value="1"/>
</dbReference>